<dbReference type="SUPFAM" id="SSF48264">
    <property type="entry name" value="Cytochrome P450"/>
    <property type="match status" value="1"/>
</dbReference>
<comment type="subcellular location">
    <subcellularLocation>
        <location evidence="2">Membrane</location>
    </subcellularLocation>
</comment>
<organism evidence="14 15">
    <name type="scientific">Marasmius crinis-equi</name>
    <dbReference type="NCBI Taxonomy" id="585013"/>
    <lineage>
        <taxon>Eukaryota</taxon>
        <taxon>Fungi</taxon>
        <taxon>Dikarya</taxon>
        <taxon>Basidiomycota</taxon>
        <taxon>Agaricomycotina</taxon>
        <taxon>Agaricomycetes</taxon>
        <taxon>Agaricomycetidae</taxon>
        <taxon>Agaricales</taxon>
        <taxon>Marasmiineae</taxon>
        <taxon>Marasmiaceae</taxon>
        <taxon>Marasmius</taxon>
    </lineage>
</organism>
<evidence type="ECO:0008006" key="16">
    <source>
        <dbReference type="Google" id="ProtNLM"/>
    </source>
</evidence>
<comment type="similarity">
    <text evidence="4 13">Belongs to the cytochrome P450 family.</text>
</comment>
<evidence type="ECO:0000256" key="8">
    <source>
        <dbReference type="ARBA" id="ARBA00022989"/>
    </source>
</evidence>
<evidence type="ECO:0000256" key="5">
    <source>
        <dbReference type="ARBA" id="ARBA00022617"/>
    </source>
</evidence>
<evidence type="ECO:0000256" key="9">
    <source>
        <dbReference type="ARBA" id="ARBA00023002"/>
    </source>
</evidence>
<evidence type="ECO:0000256" key="2">
    <source>
        <dbReference type="ARBA" id="ARBA00004370"/>
    </source>
</evidence>
<keyword evidence="6" id="KW-0812">Transmembrane</keyword>
<evidence type="ECO:0000256" key="1">
    <source>
        <dbReference type="ARBA" id="ARBA00001971"/>
    </source>
</evidence>
<keyword evidence="7 13" id="KW-0479">Metal-binding</keyword>
<evidence type="ECO:0000256" key="10">
    <source>
        <dbReference type="ARBA" id="ARBA00023004"/>
    </source>
</evidence>
<comment type="caution">
    <text evidence="14">The sequence shown here is derived from an EMBL/GenBank/DDBJ whole genome shotgun (WGS) entry which is preliminary data.</text>
</comment>
<dbReference type="InterPro" id="IPR017972">
    <property type="entry name" value="Cyt_P450_CS"/>
</dbReference>
<dbReference type="InterPro" id="IPR002401">
    <property type="entry name" value="Cyt_P450_E_grp-I"/>
</dbReference>
<proteinExistence type="inferred from homology"/>
<evidence type="ECO:0000313" key="14">
    <source>
        <dbReference type="EMBL" id="KAL0575507.1"/>
    </source>
</evidence>
<comment type="pathway">
    <text evidence="3">Secondary metabolite biosynthesis; terpenoid biosynthesis.</text>
</comment>
<evidence type="ECO:0000256" key="13">
    <source>
        <dbReference type="RuleBase" id="RU000461"/>
    </source>
</evidence>
<dbReference type="Proteomes" id="UP001465976">
    <property type="component" value="Unassembled WGS sequence"/>
</dbReference>
<name>A0ABR3FKB3_9AGAR</name>
<keyword evidence="12" id="KW-0472">Membrane</keyword>
<gene>
    <name evidence="14" type="ORF">V5O48_006462</name>
</gene>
<sequence length="568" mass="64398">MPLSLATVALLALVSFSVYHLVFVPRRNPLRKLPGPPVRQLFGNHLEAVLNPEKSPITYDNYVKTYGRSMRIRGVSPWSERLLTLDPVSITHILKHTDVYQKPWQSRRLITNIIGCGMLSAEGLIHKRQRRVATPAFSLQNLRKLVPVVFSKGNQLKEKWIGMLHYASDTHQGSLTAEVSTEGTQRTVIDVSHWISRATFDIIGLAGFDYHFNAIENETNELFLAYKEMFEVAISQSSLLRTMMSIYCPAIQGLFPDKLTRIVQRGQRVIERVAVDLIQEKKRKIADREHSSEGRDLLTRLLESNNSIDLPPEHRISDEDILNNINTFMFAGSDTTSLTVSWALYLLAENQEAQAGLRKELFSVIPPGFPHDIDLSVLTEEQVQSLYNDISALPYLQNVVQEVLRLIPPLHSSMRVATQDDAVPTMHPVGEYQGNAEKREHSFVVPKGTFIHVPIEAFNLDKEIWGEDAWSFNPDRWDNLPEKATSQPGLFSNLLTFSAGPRSCIGMRFSLIEIKIFLFILTTNLVFKPTDDVIVKANIVLTRPYVKGKFSQGSQLPLIIERYRESEA</sequence>
<keyword evidence="9 13" id="KW-0560">Oxidoreductase</keyword>
<comment type="cofactor">
    <cofactor evidence="1">
        <name>heme</name>
        <dbReference type="ChEBI" id="CHEBI:30413"/>
    </cofactor>
</comment>
<evidence type="ECO:0000256" key="6">
    <source>
        <dbReference type="ARBA" id="ARBA00022692"/>
    </source>
</evidence>
<evidence type="ECO:0000313" key="15">
    <source>
        <dbReference type="Proteomes" id="UP001465976"/>
    </source>
</evidence>
<evidence type="ECO:0000256" key="11">
    <source>
        <dbReference type="ARBA" id="ARBA00023033"/>
    </source>
</evidence>
<dbReference type="CDD" id="cd11069">
    <property type="entry name" value="CYP_FUM15-like"/>
    <property type="match status" value="1"/>
</dbReference>
<protein>
    <recommendedName>
        <fullName evidence="16">Cytochrome P450</fullName>
    </recommendedName>
</protein>
<reference evidence="14 15" key="1">
    <citation type="submission" date="2024-02" db="EMBL/GenBank/DDBJ databases">
        <title>A draft genome for the cacao thread blight pathogen Marasmius crinis-equi.</title>
        <authorList>
            <person name="Cohen S.P."/>
            <person name="Baruah I.K."/>
            <person name="Amoako-Attah I."/>
            <person name="Bukari Y."/>
            <person name="Meinhardt L.W."/>
            <person name="Bailey B.A."/>
        </authorList>
    </citation>
    <scope>NUCLEOTIDE SEQUENCE [LARGE SCALE GENOMIC DNA]</scope>
    <source>
        <strain evidence="14 15">GH-76</strain>
    </source>
</reference>
<dbReference type="InterPro" id="IPR001128">
    <property type="entry name" value="Cyt_P450"/>
</dbReference>
<keyword evidence="5 13" id="KW-0349">Heme</keyword>
<dbReference type="PRINTS" id="PR00385">
    <property type="entry name" value="P450"/>
</dbReference>
<dbReference type="InterPro" id="IPR050121">
    <property type="entry name" value="Cytochrome_P450_monoxygenase"/>
</dbReference>
<dbReference type="Pfam" id="PF00067">
    <property type="entry name" value="p450"/>
    <property type="match status" value="1"/>
</dbReference>
<dbReference type="PANTHER" id="PTHR24305:SF166">
    <property type="entry name" value="CYTOCHROME P450 12A4, MITOCHONDRIAL-RELATED"/>
    <property type="match status" value="1"/>
</dbReference>
<dbReference type="Gene3D" id="1.10.630.10">
    <property type="entry name" value="Cytochrome P450"/>
    <property type="match status" value="1"/>
</dbReference>
<keyword evidence="10 13" id="KW-0408">Iron</keyword>
<dbReference type="EMBL" id="JBAHYK010000297">
    <property type="protein sequence ID" value="KAL0575507.1"/>
    <property type="molecule type" value="Genomic_DNA"/>
</dbReference>
<keyword evidence="15" id="KW-1185">Reference proteome</keyword>
<dbReference type="PRINTS" id="PR00463">
    <property type="entry name" value="EP450I"/>
</dbReference>
<keyword evidence="8" id="KW-1133">Transmembrane helix</keyword>
<keyword evidence="11 13" id="KW-0503">Monooxygenase</keyword>
<evidence type="ECO:0000256" key="12">
    <source>
        <dbReference type="ARBA" id="ARBA00023136"/>
    </source>
</evidence>
<evidence type="ECO:0000256" key="3">
    <source>
        <dbReference type="ARBA" id="ARBA00004721"/>
    </source>
</evidence>
<evidence type="ECO:0000256" key="7">
    <source>
        <dbReference type="ARBA" id="ARBA00022723"/>
    </source>
</evidence>
<dbReference type="PANTHER" id="PTHR24305">
    <property type="entry name" value="CYTOCHROME P450"/>
    <property type="match status" value="1"/>
</dbReference>
<dbReference type="InterPro" id="IPR036396">
    <property type="entry name" value="Cyt_P450_sf"/>
</dbReference>
<accession>A0ABR3FKB3</accession>
<dbReference type="PROSITE" id="PS00086">
    <property type="entry name" value="CYTOCHROME_P450"/>
    <property type="match status" value="1"/>
</dbReference>
<evidence type="ECO:0000256" key="4">
    <source>
        <dbReference type="ARBA" id="ARBA00010617"/>
    </source>
</evidence>